<accession>A0A7M5V7I0</accession>
<dbReference type="Pfam" id="PF00018">
    <property type="entry name" value="SH3_1"/>
    <property type="match status" value="1"/>
</dbReference>
<feature type="region of interest" description="Disordered" evidence="4">
    <location>
        <begin position="1"/>
        <end position="59"/>
    </location>
</feature>
<evidence type="ECO:0000259" key="6">
    <source>
        <dbReference type="PROSITE" id="PS50157"/>
    </source>
</evidence>
<keyword evidence="8" id="KW-1185">Reference proteome</keyword>
<dbReference type="PRINTS" id="PR00452">
    <property type="entry name" value="SH3DOMAIN"/>
</dbReference>
<dbReference type="GeneID" id="136797562"/>
<dbReference type="InterPro" id="IPR001452">
    <property type="entry name" value="SH3_domain"/>
</dbReference>
<feature type="domain" description="SH3" evidence="5">
    <location>
        <begin position="78"/>
        <end position="148"/>
    </location>
</feature>
<feature type="compositionally biased region" description="Basic and acidic residues" evidence="4">
    <location>
        <begin position="164"/>
        <end position="177"/>
    </location>
</feature>
<keyword evidence="1 3" id="KW-0728">SH3 domain</keyword>
<dbReference type="AlphaFoldDB" id="A0A7M5V7I0"/>
<sequence length="253" mass="28693">MDIKSPTIKKGRGRGRGVLALTSFEPLPRPNKTLQSNNKPLNNITNNDQKVNGNQKPTKDIRSNVTVHKINTPNKHDIDGLQILAKYNFTGNPDKPGGFEELCMKQGDKLTLLNKGHAPSGNYLWWEVRNDDGKQGFVPANYCLILETKPTELPWLESKRLVEEKSQQEEEKRRKETTPGVFGAPLDTNARKTVIKQYKSAYTENQVKPAPGSKKLYYCDICDKQLNGPTPYNMHMASKMHREEEEYLKSIAP</sequence>
<dbReference type="SUPFAM" id="SSF57667">
    <property type="entry name" value="beta-beta-alpha zinc fingers"/>
    <property type="match status" value="1"/>
</dbReference>
<dbReference type="SMART" id="SM00326">
    <property type="entry name" value="SH3"/>
    <property type="match status" value="1"/>
</dbReference>
<keyword evidence="2" id="KW-0863">Zinc-finger</keyword>
<keyword evidence="2" id="KW-0862">Zinc</keyword>
<dbReference type="PROSITE" id="PS50157">
    <property type="entry name" value="ZINC_FINGER_C2H2_2"/>
    <property type="match status" value="1"/>
</dbReference>
<dbReference type="PROSITE" id="PS00028">
    <property type="entry name" value="ZINC_FINGER_C2H2_1"/>
    <property type="match status" value="1"/>
</dbReference>
<reference evidence="7" key="1">
    <citation type="submission" date="2021-01" db="UniProtKB">
        <authorList>
            <consortium name="EnsemblMetazoa"/>
        </authorList>
    </citation>
    <scope>IDENTIFICATION</scope>
</reference>
<evidence type="ECO:0000256" key="3">
    <source>
        <dbReference type="PROSITE-ProRule" id="PRU00192"/>
    </source>
</evidence>
<feature type="compositionally biased region" description="Polar residues" evidence="4">
    <location>
        <begin position="32"/>
        <end position="56"/>
    </location>
</feature>
<dbReference type="Proteomes" id="UP000594262">
    <property type="component" value="Unplaced"/>
</dbReference>
<dbReference type="Pfam" id="PF12874">
    <property type="entry name" value="zf-met"/>
    <property type="match status" value="1"/>
</dbReference>
<dbReference type="CDD" id="cd00174">
    <property type="entry name" value="SH3"/>
    <property type="match status" value="1"/>
</dbReference>
<dbReference type="EnsemblMetazoa" id="CLYHEMT003749.1">
    <property type="protein sequence ID" value="CLYHEMP003749.1"/>
    <property type="gene ID" value="CLYHEMG003749"/>
</dbReference>
<dbReference type="Gene3D" id="2.30.30.40">
    <property type="entry name" value="SH3 Domains"/>
    <property type="match status" value="1"/>
</dbReference>
<dbReference type="PROSITE" id="PS50002">
    <property type="entry name" value="SH3"/>
    <property type="match status" value="1"/>
</dbReference>
<evidence type="ECO:0000313" key="8">
    <source>
        <dbReference type="Proteomes" id="UP000594262"/>
    </source>
</evidence>
<dbReference type="InterPro" id="IPR036236">
    <property type="entry name" value="Znf_C2H2_sf"/>
</dbReference>
<evidence type="ECO:0000256" key="2">
    <source>
        <dbReference type="PROSITE-ProRule" id="PRU00042"/>
    </source>
</evidence>
<keyword evidence="2" id="KW-0479">Metal-binding</keyword>
<feature type="region of interest" description="Disordered" evidence="4">
    <location>
        <begin position="164"/>
        <end position="186"/>
    </location>
</feature>
<feature type="domain" description="C2H2-type" evidence="6">
    <location>
        <begin position="217"/>
        <end position="246"/>
    </location>
</feature>
<dbReference type="RefSeq" id="XP_066910246.1">
    <property type="nucleotide sequence ID" value="XM_067054145.1"/>
</dbReference>
<dbReference type="InterPro" id="IPR013087">
    <property type="entry name" value="Znf_C2H2_type"/>
</dbReference>
<dbReference type="OrthoDB" id="5971719at2759"/>
<evidence type="ECO:0000256" key="1">
    <source>
        <dbReference type="ARBA" id="ARBA00022443"/>
    </source>
</evidence>
<protein>
    <submittedName>
        <fullName evidence="7">Uncharacterized protein</fullName>
    </submittedName>
</protein>
<dbReference type="Gene3D" id="3.30.160.60">
    <property type="entry name" value="Classic Zinc Finger"/>
    <property type="match status" value="1"/>
</dbReference>
<organism evidence="7 8">
    <name type="scientific">Clytia hemisphaerica</name>
    <dbReference type="NCBI Taxonomy" id="252671"/>
    <lineage>
        <taxon>Eukaryota</taxon>
        <taxon>Metazoa</taxon>
        <taxon>Cnidaria</taxon>
        <taxon>Hydrozoa</taxon>
        <taxon>Hydroidolina</taxon>
        <taxon>Leptothecata</taxon>
        <taxon>Obeliida</taxon>
        <taxon>Clytiidae</taxon>
        <taxon>Clytia</taxon>
    </lineage>
</organism>
<name>A0A7M5V7I0_9CNID</name>
<evidence type="ECO:0000313" key="7">
    <source>
        <dbReference type="EnsemblMetazoa" id="CLYHEMP003749.1"/>
    </source>
</evidence>
<dbReference type="GO" id="GO:0008270">
    <property type="term" value="F:zinc ion binding"/>
    <property type="evidence" value="ECO:0007669"/>
    <property type="project" value="UniProtKB-KW"/>
</dbReference>
<proteinExistence type="predicted"/>
<dbReference type="InterPro" id="IPR036028">
    <property type="entry name" value="SH3-like_dom_sf"/>
</dbReference>
<dbReference type="SUPFAM" id="SSF50044">
    <property type="entry name" value="SH3-domain"/>
    <property type="match status" value="1"/>
</dbReference>
<evidence type="ECO:0000259" key="5">
    <source>
        <dbReference type="PROSITE" id="PS50002"/>
    </source>
</evidence>
<evidence type="ECO:0000256" key="4">
    <source>
        <dbReference type="SAM" id="MobiDB-lite"/>
    </source>
</evidence>